<feature type="compositionally biased region" description="Basic and acidic residues" evidence="1">
    <location>
        <begin position="1"/>
        <end position="17"/>
    </location>
</feature>
<evidence type="ECO:0000313" key="2">
    <source>
        <dbReference type="EMBL" id="CAD8342220.1"/>
    </source>
</evidence>
<dbReference type="AlphaFoldDB" id="A0A7R9ZSE2"/>
<evidence type="ECO:0000256" key="1">
    <source>
        <dbReference type="SAM" id="MobiDB-lite"/>
    </source>
</evidence>
<organism evidence="2">
    <name type="scientific">Craspedostauros australis</name>
    <dbReference type="NCBI Taxonomy" id="1486917"/>
    <lineage>
        <taxon>Eukaryota</taxon>
        <taxon>Sar</taxon>
        <taxon>Stramenopiles</taxon>
        <taxon>Ochrophyta</taxon>
        <taxon>Bacillariophyta</taxon>
        <taxon>Bacillariophyceae</taxon>
        <taxon>Bacillariophycidae</taxon>
        <taxon>Naviculales</taxon>
        <taxon>Naviculaceae</taxon>
        <taxon>Craspedostauros</taxon>
    </lineage>
</organism>
<feature type="compositionally biased region" description="Polar residues" evidence="1">
    <location>
        <begin position="92"/>
        <end position="112"/>
    </location>
</feature>
<gene>
    <name evidence="2" type="ORF">CAUS1442_LOCUS14355</name>
</gene>
<feature type="compositionally biased region" description="Low complexity" evidence="1">
    <location>
        <begin position="49"/>
        <end position="60"/>
    </location>
</feature>
<feature type="region of interest" description="Disordered" evidence="1">
    <location>
        <begin position="91"/>
        <end position="157"/>
    </location>
</feature>
<dbReference type="EMBL" id="HBEF01023194">
    <property type="protein sequence ID" value="CAD8342220.1"/>
    <property type="molecule type" value="Transcribed_RNA"/>
</dbReference>
<name>A0A7R9ZSE2_9STRA</name>
<protein>
    <submittedName>
        <fullName evidence="2">Uncharacterized protein</fullName>
    </submittedName>
</protein>
<feature type="region of interest" description="Disordered" evidence="1">
    <location>
        <begin position="1"/>
        <end position="62"/>
    </location>
</feature>
<sequence length="157" mass="17301">MEQELARRRNALRECSGRIETSCPNSAKKDGTQEVNKNDPMIANQPNPSSSSSSNNNTTTKWHVRVREMKQMMLRGDSVVLVYKANEERSCWPQTNRSPTQSIYTKSNTKTVPPNERIGSPGSLAYAIKQSQRQRDAMHAADNGSASHGAAPAATDP</sequence>
<reference evidence="2" key="1">
    <citation type="submission" date="2021-01" db="EMBL/GenBank/DDBJ databases">
        <authorList>
            <person name="Corre E."/>
            <person name="Pelletier E."/>
            <person name="Niang G."/>
            <person name="Scheremetjew M."/>
            <person name="Finn R."/>
            <person name="Kale V."/>
            <person name="Holt S."/>
            <person name="Cochrane G."/>
            <person name="Meng A."/>
            <person name="Brown T."/>
            <person name="Cohen L."/>
        </authorList>
    </citation>
    <scope>NUCLEOTIDE SEQUENCE</scope>
    <source>
        <strain evidence="2">CCMP3328</strain>
    </source>
</reference>
<accession>A0A7R9ZSE2</accession>
<proteinExistence type="predicted"/>